<keyword evidence="4" id="KW-0997">Cell inner membrane</keyword>
<evidence type="ECO:0000313" key="12">
    <source>
        <dbReference type="EMBL" id="AXO15483.1"/>
    </source>
</evidence>
<dbReference type="CDD" id="cd06579">
    <property type="entry name" value="TM_PBP1_transp_AraH_like"/>
    <property type="match status" value="1"/>
</dbReference>
<evidence type="ECO:0000256" key="8">
    <source>
        <dbReference type="ARBA" id="ARBA00023136"/>
    </source>
</evidence>
<evidence type="ECO:0000256" key="11">
    <source>
        <dbReference type="SAM" id="Phobius"/>
    </source>
</evidence>
<evidence type="ECO:0000256" key="2">
    <source>
        <dbReference type="ARBA" id="ARBA00022448"/>
    </source>
</evidence>
<feature type="transmembrane region" description="Helical" evidence="11">
    <location>
        <begin position="75"/>
        <end position="95"/>
    </location>
</feature>
<name>A0ABM6Y0J4_9PROT</name>
<evidence type="ECO:0000313" key="13">
    <source>
        <dbReference type="Proteomes" id="UP000256971"/>
    </source>
</evidence>
<dbReference type="PANTHER" id="PTHR32196:SF32">
    <property type="entry name" value="XYLOSE TRANSPORT SYSTEM PERMEASE PROTEIN XYLH"/>
    <property type="match status" value="1"/>
</dbReference>
<keyword evidence="3" id="KW-1003">Cell membrane</keyword>
<proteinExistence type="predicted"/>
<organism evidence="12 13">
    <name type="scientific">Thalassospira indica</name>
    <dbReference type="NCBI Taxonomy" id="1891279"/>
    <lineage>
        <taxon>Bacteria</taxon>
        <taxon>Pseudomonadati</taxon>
        <taxon>Pseudomonadota</taxon>
        <taxon>Alphaproteobacteria</taxon>
        <taxon>Rhodospirillales</taxon>
        <taxon>Thalassospiraceae</taxon>
        <taxon>Thalassospira</taxon>
    </lineage>
</organism>
<feature type="transmembrane region" description="Helical" evidence="11">
    <location>
        <begin position="170"/>
        <end position="194"/>
    </location>
</feature>
<evidence type="ECO:0000256" key="1">
    <source>
        <dbReference type="ARBA" id="ARBA00004651"/>
    </source>
</evidence>
<gene>
    <name evidence="12" type="ORF">DY252_15575</name>
</gene>
<feature type="transmembrane region" description="Helical" evidence="11">
    <location>
        <begin position="321"/>
        <end position="338"/>
    </location>
</feature>
<evidence type="ECO:0000256" key="6">
    <source>
        <dbReference type="ARBA" id="ARBA00022692"/>
    </source>
</evidence>
<keyword evidence="5" id="KW-0762">Sugar transport</keyword>
<keyword evidence="8 11" id="KW-0472">Membrane</keyword>
<dbReference type="Proteomes" id="UP000256971">
    <property type="component" value="Chromosome"/>
</dbReference>
<evidence type="ECO:0000256" key="4">
    <source>
        <dbReference type="ARBA" id="ARBA00022519"/>
    </source>
</evidence>
<protein>
    <recommendedName>
        <fullName evidence="10">Xylose transport system permease protein XylH</fullName>
    </recommendedName>
</protein>
<evidence type="ECO:0000256" key="9">
    <source>
        <dbReference type="ARBA" id="ARBA00035611"/>
    </source>
</evidence>
<feature type="transmembrane region" description="Helical" evidence="11">
    <location>
        <begin position="242"/>
        <end position="260"/>
    </location>
</feature>
<keyword evidence="2" id="KW-0813">Transport</keyword>
<feature type="transmembrane region" description="Helical" evidence="11">
    <location>
        <begin position="371"/>
        <end position="389"/>
    </location>
</feature>
<sequence>MTDTETKSIGYYLRTHIREYGMVVALVAILAFFQVLTDGIMLKPVNLTNLFLQNSYIIIMAVGMLLVIVGGNIDLSVGSVVGFIGALAAVMIVNWDLPTVLVVPVCLIAGAIIGAAQGYWVAYWRIPSFIVTLAGMLVFKGLTLALLGGASVGPFPDVFQGMSSGFIPDFFGGLIEGRFNVFSMTLGVALAAILPIIGLRSRAKQAKFAAVEEPMAVFVTKHAVAGIAILFVTYLLSTYRGLPNILVIMAVLIAIFTFITNSTTLGRRIYALGGNEKAAKLSGINTKRLTFFTFANMGMLAALAGLVFAARLNTATPKAGLAFELDVIAAVFIGGASMSGGVGKVIGAVVGALIMGVMNNGMSIIGVGIDWQQVIKGLVLLAAVIFDVYNKNKA</sequence>
<comment type="subcellular location">
    <subcellularLocation>
        <location evidence="1">Cell membrane</location>
        <topology evidence="1">Multi-pass membrane protein</topology>
    </subcellularLocation>
</comment>
<keyword evidence="7 11" id="KW-1133">Transmembrane helix</keyword>
<feature type="transmembrane region" description="Helical" evidence="11">
    <location>
        <begin position="20"/>
        <end position="37"/>
    </location>
</feature>
<feature type="transmembrane region" description="Helical" evidence="11">
    <location>
        <begin position="215"/>
        <end position="236"/>
    </location>
</feature>
<accession>A0ABM6Y0J4</accession>
<comment type="function">
    <text evidence="9">Part of the binding-protein-dependent transport system for D-xylose. Probably responsible for the translocation of the substrate across the membrane.</text>
</comment>
<dbReference type="RefSeq" id="WP_064790603.1">
    <property type="nucleotide sequence ID" value="NZ_CP031555.1"/>
</dbReference>
<evidence type="ECO:0000256" key="10">
    <source>
        <dbReference type="ARBA" id="ARBA00035686"/>
    </source>
</evidence>
<feature type="transmembrane region" description="Helical" evidence="11">
    <location>
        <begin position="129"/>
        <end position="150"/>
    </location>
</feature>
<dbReference type="PANTHER" id="PTHR32196">
    <property type="entry name" value="ABC TRANSPORTER PERMEASE PROTEIN YPHD-RELATED-RELATED"/>
    <property type="match status" value="1"/>
</dbReference>
<dbReference type="NCBIfam" id="NF040906">
    <property type="entry name" value="GguB"/>
    <property type="match status" value="1"/>
</dbReference>
<evidence type="ECO:0000256" key="7">
    <source>
        <dbReference type="ARBA" id="ARBA00022989"/>
    </source>
</evidence>
<feature type="transmembrane region" description="Helical" evidence="11">
    <location>
        <begin position="289"/>
        <end position="309"/>
    </location>
</feature>
<dbReference type="Pfam" id="PF02653">
    <property type="entry name" value="BPD_transp_2"/>
    <property type="match status" value="1"/>
</dbReference>
<keyword evidence="6 11" id="KW-0812">Transmembrane</keyword>
<evidence type="ECO:0000256" key="3">
    <source>
        <dbReference type="ARBA" id="ARBA00022475"/>
    </source>
</evidence>
<feature type="transmembrane region" description="Helical" evidence="11">
    <location>
        <begin position="101"/>
        <end position="122"/>
    </location>
</feature>
<dbReference type="EMBL" id="CP031555">
    <property type="protein sequence ID" value="AXO15483.1"/>
    <property type="molecule type" value="Genomic_DNA"/>
</dbReference>
<reference evidence="12 13" key="1">
    <citation type="submission" date="2018-08" db="EMBL/GenBank/DDBJ databases">
        <title>Complete genome sequence of type strain Thalassospira indica MCCC 1A01103T, isolated from isolated from deep seawater of the Indian Ocean.</title>
        <authorList>
            <person name="Liu Y."/>
        </authorList>
    </citation>
    <scope>NUCLEOTIDE SEQUENCE [LARGE SCALE GENOMIC DNA]</scope>
    <source>
        <strain evidence="12 13">PB8BT</strain>
    </source>
</reference>
<dbReference type="InterPro" id="IPR001851">
    <property type="entry name" value="ABC_transp_permease"/>
</dbReference>
<keyword evidence="13" id="KW-1185">Reference proteome</keyword>
<evidence type="ECO:0000256" key="5">
    <source>
        <dbReference type="ARBA" id="ARBA00022597"/>
    </source>
</evidence>
<feature type="transmembrane region" description="Helical" evidence="11">
    <location>
        <begin position="49"/>
        <end position="68"/>
    </location>
</feature>